<organism evidence="3 4">
    <name type="scientific">Telmatospirillum siberiense</name>
    <dbReference type="NCBI Taxonomy" id="382514"/>
    <lineage>
        <taxon>Bacteria</taxon>
        <taxon>Pseudomonadati</taxon>
        <taxon>Pseudomonadota</taxon>
        <taxon>Alphaproteobacteria</taxon>
        <taxon>Rhodospirillales</taxon>
        <taxon>Rhodospirillaceae</taxon>
        <taxon>Telmatospirillum</taxon>
    </lineage>
</organism>
<dbReference type="InterPro" id="IPR007167">
    <property type="entry name" value="Fe-transptr_FeoA-like"/>
</dbReference>
<accession>A0A2N3PV30</accession>
<dbReference type="PANTHER" id="PTHR42954:SF2">
    <property type="entry name" value="FE(2+) TRANSPORT PROTEIN A"/>
    <property type="match status" value="1"/>
</dbReference>
<dbReference type="InterPro" id="IPR038157">
    <property type="entry name" value="FeoA_core_dom"/>
</dbReference>
<dbReference type="InterPro" id="IPR052713">
    <property type="entry name" value="FeoA"/>
</dbReference>
<name>A0A2N3PV30_9PROT</name>
<evidence type="ECO:0000256" key="1">
    <source>
        <dbReference type="ARBA" id="ARBA00023004"/>
    </source>
</evidence>
<evidence type="ECO:0000259" key="2">
    <source>
        <dbReference type="SMART" id="SM00899"/>
    </source>
</evidence>
<dbReference type="OrthoDB" id="7173531at2"/>
<dbReference type="PANTHER" id="PTHR42954">
    <property type="entry name" value="FE(2+) TRANSPORT PROTEIN A"/>
    <property type="match status" value="1"/>
</dbReference>
<evidence type="ECO:0000313" key="3">
    <source>
        <dbReference type="EMBL" id="PKU24256.1"/>
    </source>
</evidence>
<dbReference type="SUPFAM" id="SSF50037">
    <property type="entry name" value="C-terminal domain of transcriptional repressors"/>
    <property type="match status" value="1"/>
</dbReference>
<evidence type="ECO:0000313" key="4">
    <source>
        <dbReference type="Proteomes" id="UP000233293"/>
    </source>
</evidence>
<dbReference type="EMBL" id="PIUM01000013">
    <property type="protein sequence ID" value="PKU24256.1"/>
    <property type="molecule type" value="Genomic_DNA"/>
</dbReference>
<dbReference type="InterPro" id="IPR008988">
    <property type="entry name" value="Transcriptional_repressor_C"/>
</dbReference>
<keyword evidence="4" id="KW-1185">Reference proteome</keyword>
<comment type="caution">
    <text evidence="3">The sequence shown here is derived from an EMBL/GenBank/DDBJ whole genome shotgun (WGS) entry which is preliminary data.</text>
</comment>
<feature type="domain" description="Ferrous iron transporter FeoA-like" evidence="2">
    <location>
        <begin position="17"/>
        <end position="97"/>
    </location>
</feature>
<keyword evidence="1" id="KW-0408">Iron</keyword>
<dbReference type="Pfam" id="PF04023">
    <property type="entry name" value="FeoA"/>
    <property type="match status" value="1"/>
</dbReference>
<dbReference type="Gene3D" id="2.30.30.90">
    <property type="match status" value="1"/>
</dbReference>
<protein>
    <submittedName>
        <fullName evidence="3">Ferrous iron transport protein A</fullName>
    </submittedName>
</protein>
<dbReference type="GO" id="GO:0046914">
    <property type="term" value="F:transition metal ion binding"/>
    <property type="evidence" value="ECO:0007669"/>
    <property type="project" value="InterPro"/>
</dbReference>
<reference evidence="4" key="1">
    <citation type="submission" date="2017-12" db="EMBL/GenBank/DDBJ databases">
        <title>Draft genome sequence of Telmatospirillum siberiense 26-4b1T, an acidotolerant peatland alphaproteobacterium potentially involved in sulfur cycling.</title>
        <authorList>
            <person name="Hausmann B."/>
            <person name="Pjevac P."/>
            <person name="Schreck K."/>
            <person name="Herbold C.W."/>
            <person name="Daims H."/>
            <person name="Wagner M."/>
            <person name="Pester M."/>
            <person name="Loy A."/>
        </authorList>
    </citation>
    <scope>NUCLEOTIDE SEQUENCE [LARGE SCALE GENOMIC DNA]</scope>
    <source>
        <strain evidence="4">26-4b1</strain>
    </source>
</reference>
<gene>
    <name evidence="3" type="ORF">CWS72_12950</name>
</gene>
<dbReference type="AlphaFoldDB" id="A0A2N3PV30"/>
<dbReference type="Proteomes" id="UP000233293">
    <property type="component" value="Unassembled WGS sequence"/>
</dbReference>
<proteinExistence type="predicted"/>
<sequence length="101" mass="10972">MRRASEAAASAETDQDLRLGRCRKGWRGSVSGLVAIEESGIPWNELERRLLEMGFVEGAAVEILHEGPIKHDPIAVRVDETTVAVRRADALAITVRAPGVN</sequence>
<dbReference type="SMART" id="SM00899">
    <property type="entry name" value="FeoA"/>
    <property type="match status" value="1"/>
</dbReference>